<keyword evidence="10" id="KW-1185">Reference proteome</keyword>
<evidence type="ECO:0000256" key="4">
    <source>
        <dbReference type="ARBA" id="ARBA00022692"/>
    </source>
</evidence>
<evidence type="ECO:0000256" key="7">
    <source>
        <dbReference type="ARBA" id="ARBA00023136"/>
    </source>
</evidence>
<dbReference type="AlphaFoldDB" id="A0A6J1PE20"/>
<evidence type="ECO:0000256" key="5">
    <source>
        <dbReference type="ARBA" id="ARBA00022725"/>
    </source>
</evidence>
<evidence type="ECO:0000256" key="1">
    <source>
        <dbReference type="ARBA" id="ARBA00004651"/>
    </source>
</evidence>
<comment type="subcellular location">
    <subcellularLocation>
        <location evidence="1">Cell membrane</location>
        <topology evidence="1">Multi-pass membrane protein</topology>
    </subcellularLocation>
</comment>
<dbReference type="GO" id="GO:0005549">
    <property type="term" value="F:odorant binding"/>
    <property type="evidence" value="ECO:0007669"/>
    <property type="project" value="InterPro"/>
</dbReference>
<accession>A0A6J1PE20</accession>
<sequence>MCLYCVLGDILMAQCNKIYYAAYSNKWYTMDPQITENLLILMTRNSKPIYLTAGKISPVTMATFCSLVKTSVGYISVLYTMRR</sequence>
<keyword evidence="5" id="KW-0552">Olfaction</keyword>
<dbReference type="RefSeq" id="XP_024867769.1">
    <property type="nucleotide sequence ID" value="XM_025012001.1"/>
</dbReference>
<keyword evidence="2" id="KW-1003">Cell membrane</keyword>
<evidence type="ECO:0000256" key="6">
    <source>
        <dbReference type="ARBA" id="ARBA00022989"/>
    </source>
</evidence>
<dbReference type="OrthoDB" id="7634903at2759"/>
<keyword evidence="6" id="KW-1133">Transmembrane helix</keyword>
<dbReference type="GO" id="GO:0005886">
    <property type="term" value="C:plasma membrane"/>
    <property type="evidence" value="ECO:0007669"/>
    <property type="project" value="UniProtKB-SubCell"/>
</dbReference>
<dbReference type="GO" id="GO:0007165">
    <property type="term" value="P:signal transduction"/>
    <property type="evidence" value="ECO:0007669"/>
    <property type="project" value="UniProtKB-KW"/>
</dbReference>
<keyword evidence="9" id="KW-0807">Transducer</keyword>
<keyword evidence="3" id="KW-0716">Sensory transduction</keyword>
<evidence type="ECO:0000313" key="10">
    <source>
        <dbReference type="Proteomes" id="UP000504618"/>
    </source>
</evidence>
<dbReference type="GeneID" id="112452014"/>
<proteinExistence type="predicted"/>
<keyword evidence="4" id="KW-0812">Transmembrane</keyword>
<dbReference type="PANTHER" id="PTHR21137">
    <property type="entry name" value="ODORANT RECEPTOR"/>
    <property type="match status" value="1"/>
</dbReference>
<dbReference type="Proteomes" id="UP000504618">
    <property type="component" value="Unplaced"/>
</dbReference>
<evidence type="ECO:0000256" key="3">
    <source>
        <dbReference type="ARBA" id="ARBA00022606"/>
    </source>
</evidence>
<keyword evidence="7" id="KW-0472">Membrane</keyword>
<reference evidence="11" key="1">
    <citation type="submission" date="2025-08" db="UniProtKB">
        <authorList>
            <consortium name="RefSeq"/>
        </authorList>
    </citation>
    <scope>IDENTIFICATION</scope>
    <source>
        <tissue evidence="11">Whole body</tissue>
    </source>
</reference>
<name>A0A6J1PE20_9HYME</name>
<evidence type="ECO:0000256" key="8">
    <source>
        <dbReference type="ARBA" id="ARBA00023170"/>
    </source>
</evidence>
<dbReference type="Pfam" id="PF02949">
    <property type="entry name" value="7tm_6"/>
    <property type="match status" value="1"/>
</dbReference>
<organism evidence="10 11">
    <name type="scientific">Temnothorax curvispinosus</name>
    <dbReference type="NCBI Taxonomy" id="300111"/>
    <lineage>
        <taxon>Eukaryota</taxon>
        <taxon>Metazoa</taxon>
        <taxon>Ecdysozoa</taxon>
        <taxon>Arthropoda</taxon>
        <taxon>Hexapoda</taxon>
        <taxon>Insecta</taxon>
        <taxon>Pterygota</taxon>
        <taxon>Neoptera</taxon>
        <taxon>Endopterygota</taxon>
        <taxon>Hymenoptera</taxon>
        <taxon>Apocrita</taxon>
        <taxon>Aculeata</taxon>
        <taxon>Formicoidea</taxon>
        <taxon>Formicidae</taxon>
        <taxon>Myrmicinae</taxon>
        <taxon>Temnothorax</taxon>
    </lineage>
</organism>
<keyword evidence="8" id="KW-0675">Receptor</keyword>
<protein>
    <submittedName>
        <fullName evidence="11">Odorant receptor 49b-like</fullName>
    </submittedName>
</protein>
<dbReference type="GO" id="GO:0004984">
    <property type="term" value="F:olfactory receptor activity"/>
    <property type="evidence" value="ECO:0007669"/>
    <property type="project" value="InterPro"/>
</dbReference>
<evidence type="ECO:0000256" key="9">
    <source>
        <dbReference type="ARBA" id="ARBA00023224"/>
    </source>
</evidence>
<dbReference type="InterPro" id="IPR004117">
    <property type="entry name" value="7tm6_olfct_rcpt"/>
</dbReference>
<gene>
    <name evidence="11" type="primary">LOC112452014</name>
</gene>
<evidence type="ECO:0000313" key="11">
    <source>
        <dbReference type="RefSeq" id="XP_024867769.1"/>
    </source>
</evidence>
<evidence type="ECO:0000256" key="2">
    <source>
        <dbReference type="ARBA" id="ARBA00022475"/>
    </source>
</evidence>
<dbReference type="PANTHER" id="PTHR21137:SF35">
    <property type="entry name" value="ODORANT RECEPTOR 19A-RELATED"/>
    <property type="match status" value="1"/>
</dbReference>